<reference evidence="1 2" key="1">
    <citation type="submission" date="2023-03" db="EMBL/GenBank/DDBJ databases">
        <title>Complete genome sequence of Tepidibacter sp. SWIR-1, isolated from a deep-sea hydrothermal vent.</title>
        <authorList>
            <person name="Li X."/>
        </authorList>
    </citation>
    <scope>NUCLEOTIDE SEQUENCE [LARGE SCALE GENOMIC DNA]</scope>
    <source>
        <strain evidence="1 2">SWIR-1</strain>
    </source>
</reference>
<gene>
    <name evidence="1" type="ORF">P4S50_01450</name>
</gene>
<accession>A0ABY8EG89</accession>
<evidence type="ECO:0000313" key="1">
    <source>
        <dbReference type="EMBL" id="WFD10769.1"/>
    </source>
</evidence>
<dbReference type="RefSeq" id="WP_277732736.1">
    <property type="nucleotide sequence ID" value="NZ_CP120733.1"/>
</dbReference>
<dbReference type="Proteomes" id="UP001222800">
    <property type="component" value="Chromosome"/>
</dbReference>
<name>A0ABY8EG89_9FIRM</name>
<evidence type="ECO:0000313" key="2">
    <source>
        <dbReference type="Proteomes" id="UP001222800"/>
    </source>
</evidence>
<proteinExistence type="predicted"/>
<keyword evidence="2" id="KW-1185">Reference proteome</keyword>
<sequence>MDKLNIDINDEKLLNILGDNLNICFRINEIRNKFGFEDRVNVLCINNKNDMKKIIECDIPDWVIALNNDNTIILYNLDNWENKSSDFIIQIIVHEFVHIVLNYITNNTCPIYLNEGLALYYANQNQNIDFKYLVELIKNEKFELEDLDYEHDHFYDLSILIMDMFIIKYGEREVIEFIRSLNWDMFSKNNLKL</sequence>
<dbReference type="EMBL" id="CP120733">
    <property type="protein sequence ID" value="WFD10769.1"/>
    <property type="molecule type" value="Genomic_DNA"/>
</dbReference>
<organism evidence="1 2">
    <name type="scientific">Tepidibacter hydrothermalis</name>
    <dbReference type="NCBI Taxonomy" id="3036126"/>
    <lineage>
        <taxon>Bacteria</taxon>
        <taxon>Bacillati</taxon>
        <taxon>Bacillota</taxon>
        <taxon>Clostridia</taxon>
        <taxon>Peptostreptococcales</taxon>
        <taxon>Peptostreptococcaceae</taxon>
        <taxon>Tepidibacter</taxon>
    </lineage>
</organism>
<protein>
    <recommendedName>
        <fullName evidence="3">Peptidase MA-like domain-containing protein</fullName>
    </recommendedName>
</protein>
<evidence type="ECO:0008006" key="3">
    <source>
        <dbReference type="Google" id="ProtNLM"/>
    </source>
</evidence>